<feature type="transmembrane region" description="Helical" evidence="9">
    <location>
        <begin position="600"/>
        <end position="625"/>
    </location>
</feature>
<dbReference type="Gene3D" id="3.30.70.3220">
    <property type="match status" value="1"/>
</dbReference>
<comment type="caution">
    <text evidence="14">The sequence shown here is derived from an EMBL/GenBank/DDBJ whole genome shotgun (WGS) entry which is preliminary data.</text>
</comment>
<dbReference type="PANTHER" id="PTHR30081">
    <property type="entry name" value="PROTEIN-EXPORT MEMBRANE PROTEIN SEC"/>
    <property type="match status" value="1"/>
</dbReference>
<comment type="similarity">
    <text evidence="10">Belongs to the SecD/SecF family. SecF subfamily.</text>
</comment>
<gene>
    <name evidence="10" type="primary">secF</name>
    <name evidence="9" type="synonym">secD</name>
    <name evidence="14" type="ORF">EWM57_00700</name>
</gene>
<feature type="transmembrane region" description="Helical" evidence="9">
    <location>
        <begin position="926"/>
        <end position="943"/>
    </location>
</feature>
<dbReference type="NCBIfam" id="NF009585">
    <property type="entry name" value="PRK13024.1-5"/>
    <property type="match status" value="1"/>
</dbReference>
<dbReference type="Pfam" id="PF22599">
    <property type="entry name" value="SecDF_P1_head"/>
    <property type="match status" value="1"/>
</dbReference>
<keyword evidence="15" id="KW-1185">Reference proteome</keyword>
<dbReference type="GO" id="GO:0006605">
    <property type="term" value="P:protein targeting"/>
    <property type="evidence" value="ECO:0007669"/>
    <property type="project" value="UniProtKB-UniRule"/>
</dbReference>
<feature type="transmembrane region" description="Helical" evidence="9">
    <location>
        <begin position="817"/>
        <end position="834"/>
    </location>
</feature>
<feature type="transmembrane region" description="Helical" evidence="9">
    <location>
        <begin position="7"/>
        <end position="27"/>
    </location>
</feature>
<feature type="transmembrane region" description="Helical" evidence="9">
    <location>
        <begin position="631"/>
        <end position="650"/>
    </location>
</feature>
<evidence type="ECO:0000259" key="12">
    <source>
        <dbReference type="Pfam" id="PF21760"/>
    </source>
</evidence>
<dbReference type="SUPFAM" id="SSF82866">
    <property type="entry name" value="Multidrug efflux transporter AcrB transmembrane domain"/>
    <property type="match status" value="2"/>
</dbReference>
<dbReference type="InterPro" id="IPR022813">
    <property type="entry name" value="SecD/SecF_arch_bac"/>
</dbReference>
<dbReference type="GO" id="GO:0065002">
    <property type="term" value="P:intracellular protein transmembrane transport"/>
    <property type="evidence" value="ECO:0007669"/>
    <property type="project" value="UniProtKB-UniRule"/>
</dbReference>
<evidence type="ECO:0000256" key="2">
    <source>
        <dbReference type="ARBA" id="ARBA00022448"/>
    </source>
</evidence>
<dbReference type="InterPro" id="IPR048634">
    <property type="entry name" value="SecD_SecF_C"/>
</dbReference>
<dbReference type="Pfam" id="PF07549">
    <property type="entry name" value="Sec_GG"/>
    <property type="match status" value="2"/>
</dbReference>
<keyword evidence="6 9" id="KW-1133">Transmembrane helix</keyword>
<comment type="subcellular location">
    <subcellularLocation>
        <location evidence="1 9">Cell membrane</location>
        <topology evidence="1 9">Multi-pass membrane protein</topology>
    </subcellularLocation>
</comment>
<comment type="subunit">
    <text evidence="9">Forms a complex with SecF. Part of the essential Sec protein translocation apparatus which comprises SecA, SecYEG and auxiliary proteins SecDF. Other proteins may also be involved.</text>
</comment>
<feature type="domain" description="SecDF P1 head subdomain" evidence="13">
    <location>
        <begin position="391"/>
        <end position="486"/>
    </location>
</feature>
<protein>
    <recommendedName>
        <fullName evidence="9 10">Multifunctional fusion protein</fullName>
    </recommendedName>
    <domain>
        <recommendedName>
            <fullName evidence="9">Protein translocase subunit SecD</fullName>
        </recommendedName>
    </domain>
    <domain>
        <recommendedName>
            <fullName evidence="10">Protein-export membrane protein SecF</fullName>
        </recommendedName>
    </domain>
</protein>
<name>A0A4Q5LHN9_9BACT</name>
<evidence type="ECO:0000256" key="3">
    <source>
        <dbReference type="ARBA" id="ARBA00022475"/>
    </source>
</evidence>
<organism evidence="14 15">
    <name type="scientific">Hymenobacter persicinus</name>
    <dbReference type="NCBI Taxonomy" id="2025506"/>
    <lineage>
        <taxon>Bacteria</taxon>
        <taxon>Pseudomonadati</taxon>
        <taxon>Bacteroidota</taxon>
        <taxon>Cytophagia</taxon>
        <taxon>Cytophagales</taxon>
        <taxon>Hymenobacteraceae</taxon>
        <taxon>Hymenobacter</taxon>
    </lineage>
</organism>
<keyword evidence="2 9" id="KW-0813">Transport</keyword>
<proteinExistence type="inferred from homology"/>
<dbReference type="NCBIfam" id="TIGR00966">
    <property type="entry name" value="transloc_SecF"/>
    <property type="match status" value="1"/>
</dbReference>
<dbReference type="OrthoDB" id="9805019at2"/>
<feature type="transmembrane region" description="Helical" evidence="9">
    <location>
        <begin position="875"/>
        <end position="895"/>
    </location>
</feature>
<dbReference type="InterPro" id="IPR054384">
    <property type="entry name" value="SecDF_P1_head"/>
</dbReference>
<dbReference type="PANTHER" id="PTHR30081:SF1">
    <property type="entry name" value="PROTEIN TRANSLOCASE SUBUNIT SECD"/>
    <property type="match status" value="1"/>
</dbReference>
<evidence type="ECO:0000259" key="13">
    <source>
        <dbReference type="Pfam" id="PF22599"/>
    </source>
</evidence>
<comment type="caution">
    <text evidence="9">Lacks conserved residue(s) required for the propagation of feature annotation.</text>
</comment>
<keyword evidence="4 9" id="KW-0812">Transmembrane</keyword>
<feature type="transmembrane region" description="Helical" evidence="9">
    <location>
        <begin position="949"/>
        <end position="974"/>
    </location>
</feature>
<dbReference type="InterPro" id="IPR022646">
    <property type="entry name" value="SecD/SecF_CS"/>
</dbReference>
<feature type="domain" description="Protein export membrane protein SecD/SecF C-terminal" evidence="11">
    <location>
        <begin position="489"/>
        <end position="659"/>
    </location>
</feature>
<feature type="transmembrane region" description="Helical" evidence="9">
    <location>
        <begin position="558"/>
        <end position="579"/>
    </location>
</feature>
<dbReference type="Pfam" id="PF02355">
    <property type="entry name" value="SecD_SecF_C"/>
    <property type="match status" value="2"/>
</dbReference>
<dbReference type="Gene3D" id="1.20.1640.10">
    <property type="entry name" value="Multidrug efflux transporter AcrB transmembrane domain"/>
    <property type="match status" value="2"/>
</dbReference>
<evidence type="ECO:0000256" key="5">
    <source>
        <dbReference type="ARBA" id="ARBA00022927"/>
    </source>
</evidence>
<dbReference type="InterPro" id="IPR055344">
    <property type="entry name" value="SecD_SecF_C_bact"/>
</dbReference>
<evidence type="ECO:0000259" key="11">
    <source>
        <dbReference type="Pfam" id="PF02355"/>
    </source>
</evidence>
<dbReference type="InterPro" id="IPR048631">
    <property type="entry name" value="SecD_1st"/>
</dbReference>
<dbReference type="HAMAP" id="MF_01464_B">
    <property type="entry name" value="SecF_B"/>
    <property type="match status" value="1"/>
</dbReference>
<dbReference type="NCBIfam" id="TIGR00916">
    <property type="entry name" value="2A0604s01"/>
    <property type="match status" value="1"/>
</dbReference>
<dbReference type="Proteomes" id="UP000294155">
    <property type="component" value="Unassembled WGS sequence"/>
</dbReference>
<dbReference type="InterPro" id="IPR005791">
    <property type="entry name" value="SecD"/>
</dbReference>
<evidence type="ECO:0000256" key="8">
    <source>
        <dbReference type="ARBA" id="ARBA00023136"/>
    </source>
</evidence>
<evidence type="ECO:0000313" key="15">
    <source>
        <dbReference type="Proteomes" id="UP000294155"/>
    </source>
</evidence>
<feature type="transmembrane region" description="Helical" evidence="9">
    <location>
        <begin position="841"/>
        <end position="863"/>
    </location>
</feature>
<dbReference type="HAMAP" id="MF_01463_B">
    <property type="entry name" value="SecD_B"/>
    <property type="match status" value="1"/>
</dbReference>
<reference evidence="14 15" key="1">
    <citation type="submission" date="2019-02" db="EMBL/GenBank/DDBJ databases">
        <title>Bacterial novel species isolated from soil.</title>
        <authorList>
            <person name="Jung H.-Y."/>
        </authorList>
    </citation>
    <scope>NUCLEOTIDE SEQUENCE [LARGE SCALE GENOMIC DNA]</scope>
    <source>
        <strain evidence="14 15">1-3-3-3</strain>
    </source>
</reference>
<dbReference type="Gene3D" id="3.30.1360.200">
    <property type="match status" value="1"/>
</dbReference>
<evidence type="ECO:0000256" key="9">
    <source>
        <dbReference type="HAMAP-Rule" id="MF_01463"/>
    </source>
</evidence>
<feature type="domain" description="Protein translocase subunit SecDF P1" evidence="12">
    <location>
        <begin position="185"/>
        <end position="243"/>
    </location>
</feature>
<evidence type="ECO:0000256" key="7">
    <source>
        <dbReference type="ARBA" id="ARBA00023010"/>
    </source>
</evidence>
<feature type="domain" description="Protein export membrane protein SecD/SecF C-terminal" evidence="11">
    <location>
        <begin position="790"/>
        <end position="976"/>
    </location>
</feature>
<dbReference type="GO" id="GO:0043952">
    <property type="term" value="P:protein transport by the Sec complex"/>
    <property type="evidence" value="ECO:0007669"/>
    <property type="project" value="UniProtKB-UniRule"/>
</dbReference>
<dbReference type="PRINTS" id="PR01755">
    <property type="entry name" value="SECFTRNLCASE"/>
</dbReference>
<comment type="function">
    <text evidence="9">Part of the Sec protein translocase complex. Interacts with the SecYEG preprotein conducting channel. SecDF uses the proton motive force (PMF) to complete protein translocation after the ATP-dependent function of SecA.</text>
</comment>
<dbReference type="InterPro" id="IPR022645">
    <property type="entry name" value="SecD/SecF_bac"/>
</dbReference>
<dbReference type="NCBIfam" id="TIGR01129">
    <property type="entry name" value="secD"/>
    <property type="match status" value="1"/>
</dbReference>
<comment type="similarity">
    <text evidence="9">Belongs to the SecD/SecF family. SecD subfamily.</text>
</comment>
<dbReference type="GO" id="GO:0005886">
    <property type="term" value="C:plasma membrane"/>
    <property type="evidence" value="ECO:0007669"/>
    <property type="project" value="UniProtKB-SubCell"/>
</dbReference>
<evidence type="ECO:0000256" key="4">
    <source>
        <dbReference type="ARBA" id="ARBA00022692"/>
    </source>
</evidence>
<dbReference type="RefSeq" id="WP_129919212.1">
    <property type="nucleotide sequence ID" value="NZ_SEWE01000002.1"/>
</dbReference>
<dbReference type="GO" id="GO:0015450">
    <property type="term" value="F:protein-transporting ATPase activity"/>
    <property type="evidence" value="ECO:0007669"/>
    <property type="project" value="InterPro"/>
</dbReference>
<feature type="transmembrane region" description="Helical" evidence="9">
    <location>
        <begin position="532"/>
        <end position="552"/>
    </location>
</feature>
<comment type="subunit">
    <text evidence="10">Forms a complex with SecD. Part of the essential Sec protein translocation apparatus which comprises SecA, SecYEG and auxiliary proteins SecDF. Other proteins may also be involved.</text>
</comment>
<sequence length="1006" mass="109134">MRNKGLIIALTLIVSVLCIYFLSFTMVSRRVQQQAVDYATRNGQTDQLKRQHYLDSVWRAPVINVLGVDYTYKDVRQSELGLGLDLKGGMHVTLEVSPVEIVRAMSGNSKDVNFNKALAQAQEAQKTNASTPFTALFYQAYRDIAPNDKLARIFANTTNKSRGIDINSTNEKVIAAIDKEEEEAIDRSFNILRTRVDKFGVNQPNIQRVKGTGRIQIELPGVDNPERIRKLLQGQAKLEFWEVWRTDEFGPYFNQLNEVLNAKEAAEKLNGTAAATPAAATTDSTATAAATAGDSTSLASQLAKKDTKATAKADSANPAKQSSVLAKLFTMPGALGSNVRDTARVNSLMKSPEVRAVLPPNLTFLWGVKPELIEGQEYLQLYAIRKAREATAPLGGEVVADARQDYDQGGRPEVSMQMNPSGGSKWQKLTAANIGRQVAIVLDDYVYSAPVVQAEIAGGNSSISGNFSIEEAQDLANVLKAGKLPAPTRIVEEAVVGPSLGQEAINQGLYSSLAGLVIIMIFMAIYYGKAGLVADLALLFNGFLILGVLAQFGTALTLPGIAGLVLTFGMAVDANVLIFERIREELNHGLSVKDAINKGYARAFSAIFDSNVTTMLIAVILGFFGTGPVQNFAITLGIGVLTSFLSAVYVSRIIIEWLTKGKETTTISFSTPVSRNLFKNVNFDIVGKRKLAYVASAAFIVLGFVLMAVQGGPNLGVDFRGGRSYVVDFSKPEVASDVRESLAADFQGAGTEVKTFGAENRLRITTSYLADDESTAGDAKVQNALLNGLKKYGADNPKIQSTSKVGATVADDIKRTSVLSLGLTLLGIFVYVLFRFEKWQYSMAAVVALFHDALLVIAAFPIARLFGLNYEMDQVFVAAVLTIIGFSMNDTVVIYDRIREYLRENPHLTFAQVVNPALNSTFSRTMITFTTVFLVVVVLYIFGGETLRSFSFAMIVGIIFGTYSSLFIATPIILDTYGRKEARERGTTMSTEIAAADAPTLSTTVH</sequence>
<dbReference type="AlphaFoldDB" id="A0A4Q5LHN9"/>
<accession>A0A4Q5LHN9</accession>
<evidence type="ECO:0000256" key="1">
    <source>
        <dbReference type="ARBA" id="ARBA00004651"/>
    </source>
</evidence>
<evidence type="ECO:0000256" key="6">
    <source>
        <dbReference type="ARBA" id="ARBA00022989"/>
    </source>
</evidence>
<dbReference type="InterPro" id="IPR005665">
    <property type="entry name" value="SecF_bac"/>
</dbReference>
<feature type="transmembrane region" description="Helical" evidence="9">
    <location>
        <begin position="508"/>
        <end position="527"/>
    </location>
</feature>
<dbReference type="FunFam" id="1.20.1640.10:FF:000004">
    <property type="entry name" value="Protein translocase subunit SecD"/>
    <property type="match status" value="1"/>
</dbReference>
<dbReference type="Pfam" id="PF21760">
    <property type="entry name" value="SecD_1st"/>
    <property type="match status" value="1"/>
</dbReference>
<keyword evidence="8 9" id="KW-0472">Membrane</keyword>
<keyword evidence="7 9" id="KW-0811">Translocation</keyword>
<dbReference type="EMBL" id="SEWE01000002">
    <property type="protein sequence ID" value="RYU84245.1"/>
    <property type="molecule type" value="Genomic_DNA"/>
</dbReference>
<keyword evidence="3 9" id="KW-1003">Cell membrane</keyword>
<keyword evidence="5 9" id="KW-0653">Protein transport</keyword>
<evidence type="ECO:0000256" key="10">
    <source>
        <dbReference type="HAMAP-Rule" id="MF_01464"/>
    </source>
</evidence>
<feature type="transmembrane region" description="Helical" evidence="9">
    <location>
        <begin position="691"/>
        <end position="709"/>
    </location>
</feature>
<evidence type="ECO:0000313" key="14">
    <source>
        <dbReference type="EMBL" id="RYU84245.1"/>
    </source>
</evidence>